<dbReference type="Gene3D" id="3.80.10.10">
    <property type="entry name" value="Ribonuclease Inhibitor"/>
    <property type="match status" value="2"/>
</dbReference>
<dbReference type="PANTHER" id="PTHR36766:SF61">
    <property type="entry name" value="NB-ARC DOMAIN DISEASE RESISTANCE PROTEIN"/>
    <property type="match status" value="1"/>
</dbReference>
<protein>
    <submittedName>
        <fullName evidence="2">LRR domain containing protein</fullName>
    </submittedName>
</protein>
<dbReference type="PANTHER" id="PTHR36766">
    <property type="entry name" value="PLANT BROAD-SPECTRUM MILDEW RESISTANCE PROTEIN RPW8"/>
    <property type="match status" value="1"/>
</dbReference>
<name>A0A2P5ACZ6_PARAD</name>
<dbReference type="SUPFAM" id="SSF52047">
    <property type="entry name" value="RNI-like"/>
    <property type="match status" value="1"/>
</dbReference>
<dbReference type="EMBL" id="JXTB01000660">
    <property type="protein sequence ID" value="PON34414.1"/>
    <property type="molecule type" value="Genomic_DNA"/>
</dbReference>
<accession>A0A2P5ACZ6</accession>
<evidence type="ECO:0000313" key="3">
    <source>
        <dbReference type="Proteomes" id="UP000237105"/>
    </source>
</evidence>
<dbReference type="InterPro" id="IPR032675">
    <property type="entry name" value="LRR_dom_sf"/>
</dbReference>
<sequence length="220" mass="25093">MVSLRFLAITTKQKILPENGIGCLRSLRYLSISKSANLETFLLGKQNLTNLRTLIITYCEGLVSLMPFVKDLTSLQTLVIVECEKLVLTDGIDNQESGLRLRSMLFRELPQLESLPTWLQESAKSLQFLSIEHCPNFTDFPEWLSTFASLKRLEIVGCPKLLSLPSSMLHLRALKKLRIAKCPVLADRCSFETGVDWPLIEHVAEFLLDQFKYRPFSTTR</sequence>
<dbReference type="AlphaFoldDB" id="A0A2P5ACZ6"/>
<evidence type="ECO:0000313" key="2">
    <source>
        <dbReference type="EMBL" id="PON34414.1"/>
    </source>
</evidence>
<evidence type="ECO:0000256" key="1">
    <source>
        <dbReference type="ARBA" id="ARBA00022821"/>
    </source>
</evidence>
<organism evidence="2 3">
    <name type="scientific">Parasponia andersonii</name>
    <name type="common">Sponia andersonii</name>
    <dbReference type="NCBI Taxonomy" id="3476"/>
    <lineage>
        <taxon>Eukaryota</taxon>
        <taxon>Viridiplantae</taxon>
        <taxon>Streptophyta</taxon>
        <taxon>Embryophyta</taxon>
        <taxon>Tracheophyta</taxon>
        <taxon>Spermatophyta</taxon>
        <taxon>Magnoliopsida</taxon>
        <taxon>eudicotyledons</taxon>
        <taxon>Gunneridae</taxon>
        <taxon>Pentapetalae</taxon>
        <taxon>rosids</taxon>
        <taxon>fabids</taxon>
        <taxon>Rosales</taxon>
        <taxon>Cannabaceae</taxon>
        <taxon>Parasponia</taxon>
    </lineage>
</organism>
<keyword evidence="3" id="KW-1185">Reference proteome</keyword>
<dbReference type="OrthoDB" id="1185754at2759"/>
<proteinExistence type="predicted"/>
<gene>
    <name evidence="2" type="ORF">PanWU01x14_344440</name>
</gene>
<comment type="caution">
    <text evidence="2">The sequence shown here is derived from an EMBL/GenBank/DDBJ whole genome shotgun (WGS) entry which is preliminary data.</text>
</comment>
<dbReference type="GO" id="GO:0006952">
    <property type="term" value="P:defense response"/>
    <property type="evidence" value="ECO:0007669"/>
    <property type="project" value="UniProtKB-KW"/>
</dbReference>
<reference evidence="3" key="1">
    <citation type="submission" date="2016-06" db="EMBL/GenBank/DDBJ databases">
        <title>Parallel loss of symbiosis genes in relatives of nitrogen-fixing non-legume Parasponia.</title>
        <authorList>
            <person name="Van Velzen R."/>
            <person name="Holmer R."/>
            <person name="Bu F."/>
            <person name="Rutten L."/>
            <person name="Van Zeijl A."/>
            <person name="Liu W."/>
            <person name="Santuari L."/>
            <person name="Cao Q."/>
            <person name="Sharma T."/>
            <person name="Shen D."/>
            <person name="Roswanjaya Y."/>
            <person name="Wardhani T."/>
            <person name="Kalhor M.S."/>
            <person name="Jansen J."/>
            <person name="Van den Hoogen J."/>
            <person name="Gungor B."/>
            <person name="Hartog M."/>
            <person name="Hontelez J."/>
            <person name="Verver J."/>
            <person name="Yang W.-C."/>
            <person name="Schijlen E."/>
            <person name="Repin R."/>
            <person name="Schilthuizen M."/>
            <person name="Schranz E."/>
            <person name="Heidstra R."/>
            <person name="Miyata K."/>
            <person name="Fedorova E."/>
            <person name="Kohlen W."/>
            <person name="Bisseling T."/>
            <person name="Smit S."/>
            <person name="Geurts R."/>
        </authorList>
    </citation>
    <scope>NUCLEOTIDE SEQUENCE [LARGE SCALE GENOMIC DNA]</scope>
    <source>
        <strain evidence="3">cv. WU1-14</strain>
    </source>
</reference>
<dbReference type="Proteomes" id="UP000237105">
    <property type="component" value="Unassembled WGS sequence"/>
</dbReference>
<keyword evidence="1" id="KW-0611">Plant defense</keyword>